<feature type="transmembrane region" description="Helical" evidence="1">
    <location>
        <begin position="98"/>
        <end position="118"/>
    </location>
</feature>
<keyword evidence="4" id="KW-1185">Reference proteome</keyword>
<dbReference type="InterPro" id="IPR045339">
    <property type="entry name" value="DUF6534"/>
</dbReference>
<dbReference type="RefSeq" id="XP_043012067.1">
    <property type="nucleotide sequence ID" value="XM_043150976.1"/>
</dbReference>
<gene>
    <name evidence="3" type="ORF">E1B28_006327</name>
</gene>
<dbReference type="PANTHER" id="PTHR40465">
    <property type="entry name" value="CHROMOSOME 1, WHOLE GENOME SHOTGUN SEQUENCE"/>
    <property type="match status" value="1"/>
</dbReference>
<evidence type="ECO:0000313" key="3">
    <source>
        <dbReference type="EMBL" id="KAG7095597.1"/>
    </source>
</evidence>
<evidence type="ECO:0000259" key="2">
    <source>
        <dbReference type="Pfam" id="PF20152"/>
    </source>
</evidence>
<organism evidence="3 4">
    <name type="scientific">Marasmius oreades</name>
    <name type="common">fairy-ring Marasmius</name>
    <dbReference type="NCBI Taxonomy" id="181124"/>
    <lineage>
        <taxon>Eukaryota</taxon>
        <taxon>Fungi</taxon>
        <taxon>Dikarya</taxon>
        <taxon>Basidiomycota</taxon>
        <taxon>Agaricomycotina</taxon>
        <taxon>Agaricomycetes</taxon>
        <taxon>Agaricomycetidae</taxon>
        <taxon>Agaricales</taxon>
        <taxon>Marasmiineae</taxon>
        <taxon>Marasmiaceae</taxon>
        <taxon>Marasmius</taxon>
    </lineage>
</organism>
<dbReference type="Proteomes" id="UP001049176">
    <property type="component" value="Chromosome 3"/>
</dbReference>
<reference evidence="3" key="1">
    <citation type="journal article" date="2021" name="Genome Biol. Evol.">
        <title>The assembled and annotated genome of the fairy-ring fungus Marasmius oreades.</title>
        <authorList>
            <person name="Hiltunen M."/>
            <person name="Ament-Velasquez S.L."/>
            <person name="Johannesson H."/>
        </authorList>
    </citation>
    <scope>NUCLEOTIDE SEQUENCE</scope>
    <source>
        <strain evidence="3">03SP1</strain>
    </source>
</reference>
<name>A0A9P7UV56_9AGAR</name>
<feature type="domain" description="DUF6534" evidence="2">
    <location>
        <begin position="174"/>
        <end position="262"/>
    </location>
</feature>
<dbReference type="EMBL" id="CM032183">
    <property type="protein sequence ID" value="KAG7095597.1"/>
    <property type="molecule type" value="Genomic_DNA"/>
</dbReference>
<feature type="transmembrane region" description="Helical" evidence="1">
    <location>
        <begin position="20"/>
        <end position="43"/>
    </location>
</feature>
<feature type="transmembrane region" description="Helical" evidence="1">
    <location>
        <begin position="130"/>
        <end position="158"/>
    </location>
</feature>
<feature type="transmembrane region" description="Helical" evidence="1">
    <location>
        <begin position="55"/>
        <end position="78"/>
    </location>
</feature>
<feature type="transmembrane region" description="Helical" evidence="1">
    <location>
        <begin position="164"/>
        <end position="189"/>
    </location>
</feature>
<proteinExistence type="predicted"/>
<protein>
    <recommendedName>
        <fullName evidence="2">DUF6534 domain-containing protein</fullName>
    </recommendedName>
</protein>
<keyword evidence="1" id="KW-0472">Membrane</keyword>
<evidence type="ECO:0000256" key="1">
    <source>
        <dbReference type="SAM" id="Phobius"/>
    </source>
</evidence>
<dbReference type="KEGG" id="more:E1B28_006327"/>
<evidence type="ECO:0000313" key="4">
    <source>
        <dbReference type="Proteomes" id="UP001049176"/>
    </source>
</evidence>
<dbReference type="GeneID" id="66075403"/>
<dbReference type="OrthoDB" id="2535105at2759"/>
<dbReference type="AlphaFoldDB" id="A0A9P7UV56"/>
<accession>A0A9P7UV56</accession>
<comment type="caution">
    <text evidence="3">The sequence shown here is derived from an EMBL/GenBank/DDBJ whole genome shotgun (WGS) entry which is preliminary data.</text>
</comment>
<feature type="transmembrane region" description="Helical" evidence="1">
    <location>
        <begin position="236"/>
        <end position="257"/>
    </location>
</feature>
<keyword evidence="1" id="KW-0812">Transmembrane</keyword>
<dbReference type="PANTHER" id="PTHR40465:SF1">
    <property type="entry name" value="DUF6534 DOMAIN-CONTAINING PROTEIN"/>
    <property type="match status" value="1"/>
</dbReference>
<sequence length="332" mass="36841">MSAMPAQSLPLEVLNNTIGALEAGGMIACVFMGIVTIQVYYYYSRFPNDHVALKSMVAFIWICELGHSICISHAIYFVTVVSWSDPQILIVPPKTLSTAILFSALSTPLIQSFLAYRIKGVGRTWTITIICWLLSVVRSIMAIISFAAGINMVSLQIYLKNWEWSILATTVIGAANDLLIAVSLIWVLLRQRDMTTSKSTLTIIDTLIRWTLQTGLLTSMGGILMMILFLVMRDNFIWLSVFTFLAKLYSNSLMAVLNGRESLREKGGTVVELYPTSGYTADSTFDERINNRQHVESEIAFMDTGRKRSSSGEPGSVDHTAAIVISREVNIS</sequence>
<keyword evidence="1" id="KW-1133">Transmembrane helix</keyword>
<dbReference type="Pfam" id="PF20152">
    <property type="entry name" value="DUF6534"/>
    <property type="match status" value="1"/>
</dbReference>
<feature type="transmembrane region" description="Helical" evidence="1">
    <location>
        <begin position="210"/>
        <end position="230"/>
    </location>
</feature>